<reference evidence="1" key="1">
    <citation type="journal article" date="2014" name="Int. J. Syst. Evol. Microbiol.">
        <title>Complete genome sequence of Corynebacterium casei LMG S-19264T (=DSM 44701T), isolated from a smear-ripened cheese.</title>
        <authorList>
            <consortium name="US DOE Joint Genome Institute (JGI-PGF)"/>
            <person name="Walter F."/>
            <person name="Albersmeier A."/>
            <person name="Kalinowski J."/>
            <person name="Ruckert C."/>
        </authorList>
    </citation>
    <scope>NUCLEOTIDE SEQUENCE</scope>
    <source>
        <strain evidence="1">CGMCC 1.15320</strain>
    </source>
</reference>
<sequence length="244" mass="27014">MAGWKLSRRGFLTSTLITTTALLVPGAFARTISGEVPWLPGRANLPPAYPDLRFFTTAERSCIDAIIARLIPTDETGAGAREAGVTDFIDSQLAGFYGKGERWYMQGPFADEKLDTQGYQSEQPPAQLYRDAIEALDAHCEQTLGSVFARLEENQQDEILKRLEEGDLELDGVSAKAFFDLVLENTIEGFFSDPIYGGNRDMVGWKLVGFPGARYDYRDYLDHNGEPVILEPVGLKGRPAWTPA</sequence>
<evidence type="ECO:0008006" key="3">
    <source>
        <dbReference type="Google" id="ProtNLM"/>
    </source>
</evidence>
<dbReference type="InterPro" id="IPR006311">
    <property type="entry name" value="TAT_signal"/>
</dbReference>
<proteinExistence type="predicted"/>
<keyword evidence="2" id="KW-1185">Reference proteome</keyword>
<dbReference type="Proteomes" id="UP000636264">
    <property type="component" value="Unassembled WGS sequence"/>
</dbReference>
<name>A0A916S092_9HYPH</name>
<comment type="caution">
    <text evidence="1">The sequence shown here is derived from an EMBL/GenBank/DDBJ whole genome shotgun (WGS) entry which is preliminary data.</text>
</comment>
<organism evidence="1 2">
    <name type="scientific">Nitratireductor aestuarii</name>
    <dbReference type="NCBI Taxonomy" id="1735103"/>
    <lineage>
        <taxon>Bacteria</taxon>
        <taxon>Pseudomonadati</taxon>
        <taxon>Pseudomonadota</taxon>
        <taxon>Alphaproteobacteria</taxon>
        <taxon>Hyphomicrobiales</taxon>
        <taxon>Phyllobacteriaceae</taxon>
        <taxon>Nitratireductor</taxon>
    </lineage>
</organism>
<reference evidence="1" key="2">
    <citation type="submission" date="2020-09" db="EMBL/GenBank/DDBJ databases">
        <authorList>
            <person name="Sun Q."/>
            <person name="Zhou Y."/>
        </authorList>
    </citation>
    <scope>NUCLEOTIDE SEQUENCE</scope>
    <source>
        <strain evidence="1">CGMCC 1.15320</strain>
    </source>
</reference>
<evidence type="ECO:0000313" key="1">
    <source>
        <dbReference type="EMBL" id="GGA78190.1"/>
    </source>
</evidence>
<protein>
    <recommendedName>
        <fullName evidence="3">Gluconate 2-dehydrogenase</fullName>
    </recommendedName>
</protein>
<dbReference type="PROSITE" id="PS51318">
    <property type="entry name" value="TAT"/>
    <property type="match status" value="1"/>
</dbReference>
<evidence type="ECO:0000313" key="2">
    <source>
        <dbReference type="Proteomes" id="UP000636264"/>
    </source>
</evidence>
<dbReference type="Pfam" id="PF13618">
    <property type="entry name" value="Gluconate_2-dh3"/>
    <property type="match status" value="1"/>
</dbReference>
<dbReference type="AlphaFoldDB" id="A0A916S092"/>
<dbReference type="EMBL" id="BMIF01000014">
    <property type="protein sequence ID" value="GGA78190.1"/>
    <property type="molecule type" value="Genomic_DNA"/>
</dbReference>
<accession>A0A916S092</accession>
<gene>
    <name evidence="1" type="ORF">GCM10011385_35380</name>
</gene>
<dbReference type="InterPro" id="IPR027056">
    <property type="entry name" value="Gluconate_2DH_su3"/>
</dbReference>
<dbReference type="RefSeq" id="WP_188722438.1">
    <property type="nucleotide sequence ID" value="NZ_BMIF01000014.1"/>
</dbReference>